<sequence length="270" mass="29940">MNNRTTRILVAVLSIPVLLGLSYWGKIPFLLFILLIGTFSFYEFSVMVKNKDANVNKLLGILAVALLIADAYFQMIDFQLLVLSEVIIIFLIELFRDKGSAMQNIGSTLVGLFYIGLFSSTIILIREIYSGSLHYNDGGLLIISIFITLWVTDSAAYFLGSAFGKHKLFPRVSPSKSWEGAIAGFVFAIITMIVLQTFLLTFLNLTDALVLGIIVGLFGQIGDLIESLIKRDTGVKDSSNIIPGHGGIFDRFDSLIFSSPFVFIYITYLM</sequence>
<keyword evidence="11" id="KW-0594">Phospholipid biosynthesis</keyword>
<reference evidence="14" key="1">
    <citation type="submission" date="2018-06" db="EMBL/GenBank/DDBJ databases">
        <authorList>
            <person name="Zhirakovskaya E."/>
        </authorList>
    </citation>
    <scope>NUCLEOTIDE SEQUENCE</scope>
</reference>
<feature type="transmembrane region" description="Helical" evidence="13">
    <location>
        <begin position="107"/>
        <end position="126"/>
    </location>
</feature>
<keyword evidence="7 14" id="KW-0548">Nucleotidyltransferase</keyword>
<evidence type="ECO:0000313" key="14">
    <source>
        <dbReference type="EMBL" id="VAX23959.1"/>
    </source>
</evidence>
<evidence type="ECO:0000256" key="10">
    <source>
        <dbReference type="ARBA" id="ARBA00023136"/>
    </source>
</evidence>
<protein>
    <submittedName>
        <fullName evidence="14">Phosphatidate cytidylyltransferase</fullName>
        <ecNumber evidence="14">2.7.7.41</ecNumber>
    </submittedName>
</protein>
<feature type="transmembrane region" description="Helical" evidence="13">
    <location>
        <begin position="7"/>
        <end position="24"/>
    </location>
</feature>
<keyword evidence="3" id="KW-1003">Cell membrane</keyword>
<dbReference type="EMBL" id="UOGD01000262">
    <property type="protein sequence ID" value="VAX23959.1"/>
    <property type="molecule type" value="Genomic_DNA"/>
</dbReference>
<feature type="transmembrane region" description="Helical" evidence="13">
    <location>
        <begin position="249"/>
        <end position="268"/>
    </location>
</feature>
<keyword evidence="9" id="KW-0443">Lipid metabolism</keyword>
<feature type="transmembrane region" description="Helical" evidence="13">
    <location>
        <begin position="30"/>
        <end position="48"/>
    </location>
</feature>
<evidence type="ECO:0000256" key="4">
    <source>
        <dbReference type="ARBA" id="ARBA00022516"/>
    </source>
</evidence>
<evidence type="ECO:0000256" key="13">
    <source>
        <dbReference type="SAM" id="Phobius"/>
    </source>
</evidence>
<feature type="transmembrane region" description="Helical" evidence="13">
    <location>
        <begin position="55"/>
        <end position="72"/>
    </location>
</feature>
<comment type="similarity">
    <text evidence="2">Belongs to the CDS family.</text>
</comment>
<accession>A0A3B1C188</accession>
<proteinExistence type="inferred from homology"/>
<evidence type="ECO:0000256" key="2">
    <source>
        <dbReference type="ARBA" id="ARBA00010185"/>
    </source>
</evidence>
<name>A0A3B1C188_9ZZZZ</name>
<evidence type="ECO:0000256" key="12">
    <source>
        <dbReference type="ARBA" id="ARBA00023264"/>
    </source>
</evidence>
<keyword evidence="8 13" id="KW-1133">Transmembrane helix</keyword>
<feature type="transmembrane region" description="Helical" evidence="13">
    <location>
        <begin position="181"/>
        <end position="203"/>
    </location>
</feature>
<dbReference type="PROSITE" id="PS01315">
    <property type="entry name" value="CDS"/>
    <property type="match status" value="1"/>
</dbReference>
<evidence type="ECO:0000256" key="7">
    <source>
        <dbReference type="ARBA" id="ARBA00022695"/>
    </source>
</evidence>
<dbReference type="AlphaFoldDB" id="A0A3B1C188"/>
<evidence type="ECO:0000256" key="6">
    <source>
        <dbReference type="ARBA" id="ARBA00022692"/>
    </source>
</evidence>
<dbReference type="GO" id="GO:0004605">
    <property type="term" value="F:phosphatidate cytidylyltransferase activity"/>
    <property type="evidence" value="ECO:0007669"/>
    <property type="project" value="UniProtKB-EC"/>
</dbReference>
<evidence type="ECO:0000256" key="3">
    <source>
        <dbReference type="ARBA" id="ARBA00022475"/>
    </source>
</evidence>
<dbReference type="GO" id="GO:0016024">
    <property type="term" value="P:CDP-diacylglycerol biosynthetic process"/>
    <property type="evidence" value="ECO:0007669"/>
    <property type="project" value="TreeGrafter"/>
</dbReference>
<comment type="subcellular location">
    <subcellularLocation>
        <location evidence="1">Cell membrane</location>
        <topology evidence="1">Multi-pass membrane protein</topology>
    </subcellularLocation>
</comment>
<evidence type="ECO:0000256" key="8">
    <source>
        <dbReference type="ARBA" id="ARBA00022989"/>
    </source>
</evidence>
<feature type="transmembrane region" description="Helical" evidence="13">
    <location>
        <begin position="78"/>
        <end position="95"/>
    </location>
</feature>
<dbReference type="InterPro" id="IPR000374">
    <property type="entry name" value="PC_trans"/>
</dbReference>
<dbReference type="PANTHER" id="PTHR46382:SF1">
    <property type="entry name" value="PHOSPHATIDATE CYTIDYLYLTRANSFERASE"/>
    <property type="match status" value="1"/>
</dbReference>
<organism evidence="14">
    <name type="scientific">hydrothermal vent metagenome</name>
    <dbReference type="NCBI Taxonomy" id="652676"/>
    <lineage>
        <taxon>unclassified sequences</taxon>
        <taxon>metagenomes</taxon>
        <taxon>ecological metagenomes</taxon>
    </lineage>
</organism>
<gene>
    <name evidence="14" type="ORF">MNBD_IGNAVI01-1223</name>
</gene>
<dbReference type="EC" id="2.7.7.41" evidence="14"/>
<keyword evidence="4" id="KW-0444">Lipid biosynthesis</keyword>
<keyword evidence="5 14" id="KW-0808">Transferase</keyword>
<dbReference type="GO" id="GO:0005886">
    <property type="term" value="C:plasma membrane"/>
    <property type="evidence" value="ECO:0007669"/>
    <property type="project" value="UniProtKB-SubCell"/>
</dbReference>
<keyword evidence="6 13" id="KW-0812">Transmembrane</keyword>
<feature type="transmembrane region" description="Helical" evidence="13">
    <location>
        <begin position="138"/>
        <end position="160"/>
    </location>
</feature>
<evidence type="ECO:0000256" key="11">
    <source>
        <dbReference type="ARBA" id="ARBA00023209"/>
    </source>
</evidence>
<keyword evidence="10 13" id="KW-0472">Membrane</keyword>
<evidence type="ECO:0000256" key="5">
    <source>
        <dbReference type="ARBA" id="ARBA00022679"/>
    </source>
</evidence>
<evidence type="ECO:0000256" key="1">
    <source>
        <dbReference type="ARBA" id="ARBA00004651"/>
    </source>
</evidence>
<dbReference type="PANTHER" id="PTHR46382">
    <property type="entry name" value="PHOSPHATIDATE CYTIDYLYLTRANSFERASE"/>
    <property type="match status" value="1"/>
</dbReference>
<dbReference type="Pfam" id="PF01148">
    <property type="entry name" value="CTP_transf_1"/>
    <property type="match status" value="1"/>
</dbReference>
<keyword evidence="12" id="KW-1208">Phospholipid metabolism</keyword>
<evidence type="ECO:0000256" key="9">
    <source>
        <dbReference type="ARBA" id="ARBA00023098"/>
    </source>
</evidence>